<dbReference type="InterPro" id="IPR036259">
    <property type="entry name" value="MFS_trans_sf"/>
</dbReference>
<feature type="transmembrane region" description="Helical" evidence="1">
    <location>
        <begin position="236"/>
        <end position="259"/>
    </location>
</feature>
<feature type="transmembrane region" description="Helical" evidence="1">
    <location>
        <begin position="404"/>
        <end position="430"/>
    </location>
</feature>
<feature type="transmembrane region" description="Helical" evidence="1">
    <location>
        <begin position="35"/>
        <end position="60"/>
    </location>
</feature>
<dbReference type="OrthoDB" id="9764596at2"/>
<accession>A0A3E3DCE0</accession>
<feature type="transmembrane region" description="Helical" evidence="1">
    <location>
        <begin position="112"/>
        <end position="132"/>
    </location>
</feature>
<keyword evidence="1" id="KW-1133">Transmembrane helix</keyword>
<protein>
    <submittedName>
        <fullName evidence="2">MFS transporter</fullName>
    </submittedName>
</protein>
<dbReference type="RefSeq" id="WP_002599955.1">
    <property type="nucleotide sequence ID" value="NZ_QTJW01000032.1"/>
</dbReference>
<dbReference type="AlphaFoldDB" id="A0A3E3DCE0"/>
<dbReference type="InterPro" id="IPR001927">
    <property type="entry name" value="Na/Gal_symport"/>
</dbReference>
<dbReference type="GO" id="GO:0015293">
    <property type="term" value="F:symporter activity"/>
    <property type="evidence" value="ECO:0007669"/>
    <property type="project" value="InterPro"/>
</dbReference>
<keyword evidence="1" id="KW-0472">Membrane</keyword>
<dbReference type="InterPro" id="IPR039672">
    <property type="entry name" value="MFS_2"/>
</dbReference>
<feature type="transmembrane region" description="Helical" evidence="1">
    <location>
        <begin position="321"/>
        <end position="349"/>
    </location>
</feature>
<dbReference type="Proteomes" id="UP000261023">
    <property type="component" value="Unassembled WGS sequence"/>
</dbReference>
<gene>
    <name evidence="2" type="ORF">DWX31_30050</name>
</gene>
<dbReference type="GO" id="GO:0006814">
    <property type="term" value="P:sodium ion transport"/>
    <property type="evidence" value="ECO:0007669"/>
    <property type="project" value="InterPro"/>
</dbReference>
<dbReference type="EMBL" id="QTJW01000032">
    <property type="protein sequence ID" value="RGD66930.1"/>
    <property type="molecule type" value="Genomic_DNA"/>
</dbReference>
<evidence type="ECO:0000313" key="3">
    <source>
        <dbReference type="Proteomes" id="UP000261023"/>
    </source>
</evidence>
<feature type="transmembrane region" description="Helical" evidence="1">
    <location>
        <begin position="81"/>
        <end position="100"/>
    </location>
</feature>
<dbReference type="PANTHER" id="PTHR11328">
    <property type="entry name" value="MAJOR FACILITATOR SUPERFAMILY DOMAIN-CONTAINING PROTEIN"/>
    <property type="match status" value="1"/>
</dbReference>
<dbReference type="PANTHER" id="PTHR11328:SF24">
    <property type="entry name" value="MAJOR FACILITATOR SUPERFAMILY (MFS) PROFILE DOMAIN-CONTAINING PROTEIN"/>
    <property type="match status" value="1"/>
</dbReference>
<feature type="transmembrane region" description="Helical" evidence="1">
    <location>
        <begin position="152"/>
        <end position="176"/>
    </location>
</feature>
<feature type="transmembrane region" description="Helical" evidence="1">
    <location>
        <begin position="370"/>
        <end position="392"/>
    </location>
</feature>
<dbReference type="SUPFAM" id="SSF103473">
    <property type="entry name" value="MFS general substrate transporter"/>
    <property type="match status" value="1"/>
</dbReference>
<dbReference type="GO" id="GO:0008643">
    <property type="term" value="P:carbohydrate transport"/>
    <property type="evidence" value="ECO:0007669"/>
    <property type="project" value="InterPro"/>
</dbReference>
<dbReference type="CDD" id="cd17332">
    <property type="entry name" value="MFS_MelB_like"/>
    <property type="match status" value="1"/>
</dbReference>
<keyword evidence="1" id="KW-0812">Transmembrane</keyword>
<sequence>MGKKDNKIGPLQYFAYGTGNFASQLSWTMVSTYLAVFYTDVFGLSAGAVAVLFLVAKIWDGVNDPMMGEIMEHTHTRYGRFRPYIALGAPLLVIFTILTFTVPNFGTTGNLIYAYVTYIGLGMVYTMTNVPYQGLPAVMTDDSKKVNRLMTVQLMGMVLGMIILNLGTLPMVNFFGQGNQKAGYQITASVFAIAALPMFWFCAKMCKETVIVRKENQVPVKESMKLIFKNRNMMMVVLYTVCNMSAMMGRIGVAVYYYMYVVKNFTFITLFMMMQMIVGAVVMPLAPRVIEKFGKKKTVYFAMLVQAAGLLMMVFGPYQNIPYLFVCHIVYGLGYIAGPCGAIMLIDALDDMDLKTGVRTDGTAFSLNGLGSKIGTAVGSALGVAVIGWFGYQAGQDVSAHTQLGITIAANVIPAVIFLVGIIPVALFNLKESDMPGIREKLRIRNEERERNYQERRNQE</sequence>
<dbReference type="NCBIfam" id="TIGR00792">
    <property type="entry name" value="gph"/>
    <property type="match status" value="1"/>
</dbReference>
<evidence type="ECO:0000313" key="2">
    <source>
        <dbReference type="EMBL" id="RGD66930.1"/>
    </source>
</evidence>
<organism evidence="2 3">
    <name type="scientific">Hungatella hathewayi</name>
    <dbReference type="NCBI Taxonomy" id="154046"/>
    <lineage>
        <taxon>Bacteria</taxon>
        <taxon>Bacillati</taxon>
        <taxon>Bacillota</taxon>
        <taxon>Clostridia</taxon>
        <taxon>Lachnospirales</taxon>
        <taxon>Lachnospiraceae</taxon>
        <taxon>Hungatella</taxon>
    </lineage>
</organism>
<feature type="transmembrane region" description="Helical" evidence="1">
    <location>
        <begin position="298"/>
        <end position="315"/>
    </location>
</feature>
<feature type="transmembrane region" description="Helical" evidence="1">
    <location>
        <begin position="265"/>
        <end position="286"/>
    </location>
</feature>
<dbReference type="Gene3D" id="1.20.1250.20">
    <property type="entry name" value="MFS general substrate transporter like domains"/>
    <property type="match status" value="2"/>
</dbReference>
<dbReference type="GO" id="GO:0005886">
    <property type="term" value="C:plasma membrane"/>
    <property type="evidence" value="ECO:0007669"/>
    <property type="project" value="TreeGrafter"/>
</dbReference>
<evidence type="ECO:0000256" key="1">
    <source>
        <dbReference type="SAM" id="Phobius"/>
    </source>
</evidence>
<comment type="caution">
    <text evidence="2">The sequence shown here is derived from an EMBL/GenBank/DDBJ whole genome shotgun (WGS) entry which is preliminary data.</text>
</comment>
<feature type="transmembrane region" description="Helical" evidence="1">
    <location>
        <begin position="182"/>
        <end position="203"/>
    </location>
</feature>
<proteinExistence type="predicted"/>
<name>A0A3E3DCE0_9FIRM</name>
<dbReference type="Pfam" id="PF13347">
    <property type="entry name" value="MFS_2"/>
    <property type="match status" value="1"/>
</dbReference>
<reference evidence="2 3" key="1">
    <citation type="submission" date="2018-08" db="EMBL/GenBank/DDBJ databases">
        <title>A genome reference for cultivated species of the human gut microbiota.</title>
        <authorList>
            <person name="Zou Y."/>
            <person name="Xue W."/>
            <person name="Luo G."/>
        </authorList>
    </citation>
    <scope>NUCLEOTIDE SEQUENCE [LARGE SCALE GENOMIC DNA]</scope>
    <source>
        <strain evidence="2 3">AF19-13AC</strain>
    </source>
</reference>